<evidence type="ECO:0000313" key="1">
    <source>
        <dbReference type="EMBL" id="VFK58904.1"/>
    </source>
</evidence>
<dbReference type="AlphaFoldDB" id="A0A451ARK7"/>
<evidence type="ECO:0000313" key="2">
    <source>
        <dbReference type="EMBL" id="VFK68625.1"/>
    </source>
</evidence>
<gene>
    <name evidence="1" type="ORF">BECKUNK1418G_GA0071005_100544</name>
    <name evidence="2" type="ORF">BECKUNK1418H_GA0071006_100444</name>
</gene>
<accession>A0A451ARK7</accession>
<dbReference type="Gene3D" id="3.30.420.280">
    <property type="match status" value="1"/>
</dbReference>
<name>A0A451ARK7_9GAMM</name>
<organism evidence="2">
    <name type="scientific">Candidatus Kentrum sp. UNK</name>
    <dbReference type="NCBI Taxonomy" id="2126344"/>
    <lineage>
        <taxon>Bacteria</taxon>
        <taxon>Pseudomonadati</taxon>
        <taxon>Pseudomonadota</taxon>
        <taxon>Gammaproteobacteria</taxon>
        <taxon>Candidatus Kentrum</taxon>
    </lineage>
</organism>
<dbReference type="InterPro" id="IPR027417">
    <property type="entry name" value="P-loop_NTPase"/>
</dbReference>
<protein>
    <submittedName>
        <fullName evidence="2">Terminase-like family</fullName>
    </submittedName>
</protein>
<dbReference type="Gene3D" id="3.40.50.300">
    <property type="entry name" value="P-loop containing nucleotide triphosphate hydrolases"/>
    <property type="match status" value="1"/>
</dbReference>
<reference evidence="2" key="1">
    <citation type="submission" date="2019-02" db="EMBL/GenBank/DDBJ databases">
        <authorList>
            <person name="Gruber-Vodicka R. H."/>
            <person name="Seah K. B. B."/>
        </authorList>
    </citation>
    <scope>NUCLEOTIDE SEQUENCE</scope>
    <source>
        <strain evidence="2">BECK_BY19</strain>
        <strain evidence="1">BECK_BY8</strain>
    </source>
</reference>
<proteinExistence type="predicted"/>
<dbReference type="EMBL" id="CAADGD010000004">
    <property type="protein sequence ID" value="VFK68625.1"/>
    <property type="molecule type" value="Genomic_DNA"/>
</dbReference>
<sequence length="508" mass="56616">MAQAIRFSYAGSPTLLAFARSDAFLRQIIGPFGSGKSSACVAEIVRRAHQQRPGTDGLRKTRCAVIRNTEKELHKTTVKTVLEWLPESAFGRFNKSELVYYVTGFQGVNLEIHFLALDRPDQVRDLLSAEFTFAWVNESREIQRPIVNTLTGRVDRYPSRREDGVGATWAGVFMDTNPPPWRHWIVDVFEKGAEGGKLVDTGDAELDALLEERLAGDPNARPQLFRQPSGLSAAAENRHNLADNYYPRICIGKSRDWIKVNVEAEYGFVQDGLPIFPEYKDSLHCREIAPIPGRKIWRGWDYGLTPACVFIQTAADGQFRVIDEMVATRAGIETFTDRVLEYCAQRYPGFRYEDIGDPAGATPSQTDMRTCYQIQHAKGVEVQPGRQTLALRLASVRAPLTRLIDGEPGFLVSPRAELIREGLQGAYRYKKADSGDQYKKEPDKNAFSHPHDAMQYVATMIHGDTVLLGDAAHAPVQTHANSAPAQAGADFDPMAPLEGGFDPYTVRI</sequence>
<dbReference type="EMBL" id="CAADFZ010000005">
    <property type="protein sequence ID" value="VFK58904.1"/>
    <property type="molecule type" value="Genomic_DNA"/>
</dbReference>